<feature type="binding site" evidence="16">
    <location>
        <position position="679"/>
    </location>
    <ligand>
        <name>[4Fe-4S] cluster</name>
        <dbReference type="ChEBI" id="CHEBI:49883"/>
    </ligand>
</feature>
<dbReference type="InterPro" id="IPR041854">
    <property type="entry name" value="BFD-like_2Fe2S-bd_dom_sf"/>
</dbReference>
<evidence type="ECO:0000256" key="6">
    <source>
        <dbReference type="ARBA" id="ARBA00022630"/>
    </source>
</evidence>
<evidence type="ECO:0000256" key="16">
    <source>
        <dbReference type="PIRSR" id="PIRSR037149-1"/>
    </source>
</evidence>
<feature type="domain" description="BFD-like [2Fe-2S]-binding" evidence="20">
    <location>
        <begin position="482"/>
        <end position="531"/>
    </location>
</feature>
<evidence type="ECO:0000259" key="21">
    <source>
        <dbReference type="Pfam" id="PF07992"/>
    </source>
</evidence>
<sequence>MAQKLVIIGNGMAPGRMLEDLFERAPGLYDVTIFNAEPRVNYDRIMLSPVLSGEKTYEDIIIHGDDWYEAHGVTLHRGAKVAKIDREAKTVTAENGVTAPYDRLVIATGSSPFIIPVPGHDLPGVLAYRDLDDVDRMLKIAEGQGHAVVIGGGLLGLEAAYGLKQRGMSVTVLHLMDTIMERQLDPAAAYLLEKALDDRGIEIITKANTKRILGEGRVEGVELEDGRIISADMVVMAVGIRPAAGLAKDAGLEVNRGIVVDDGMATSDPAIFALGECAEHRGTCYGLVAPLYESASVLADRLAGGAAEYKGSHVNTKLKVTGIKLFSAGDFAEGPDREEVVLRDATRGVYKRVILQDNRVIGAVLYGDTADGAWYFDMLKRGTDVSEMRETLIYGQAYQGGGAADPAAAVAALPDDAEICGCNGICKGRIVTAIKDKGLTSLDDVRAHTKASASCGTCTGLVEQLMALTLGDAYNPAAVQPVCGCTDLGHDDVRRLIRAKGLKTIPAVMQELEWKTSCGCAKCRPALNYYLVCDWPGEYADDYQSRFINERVHANIQKDGTYSVVPRMWGGVTSSKELRAIADVVDKYEIPTVKCTGGQRIDMLGVKKEDLPAVWADLGKAGFVSGQAYAKGLRTVKTCVGNDWCRFGTQDSTGLGIRLEKFMWGSWTPAKLKLAVSGCPRNCAEATCKDIGVICVDSGFEIHFAGAAGLEIRGTEVLGMVKTEDEALEHIVALTQMYREQARYLERIYKWAKRIGYDEVRAQIMDNAEKRKAYFDRFVESQKYAQVDPWSERVSGKDKHEFKPMAVVGHPEPAE</sequence>
<dbReference type="Gene3D" id="1.10.10.1100">
    <property type="entry name" value="BFD-like [2Fe-2S]-binding domain"/>
    <property type="match status" value="2"/>
</dbReference>
<keyword evidence="10" id="KW-0560">Oxidoreductase</keyword>
<evidence type="ECO:0000256" key="8">
    <source>
        <dbReference type="ARBA" id="ARBA00022723"/>
    </source>
</evidence>
<feature type="binding site" evidence="16">
    <location>
        <position position="645"/>
    </location>
    <ligand>
        <name>[4Fe-4S] cluster</name>
        <dbReference type="ChEBI" id="CHEBI:49883"/>
    </ligand>
</feature>
<dbReference type="RefSeq" id="WP_200336694.1">
    <property type="nucleotide sequence ID" value="NZ_CP066786.1"/>
</dbReference>
<feature type="binding site" description="axial binding residue" evidence="16">
    <location>
        <position position="683"/>
    </location>
    <ligand>
        <name>siroheme</name>
        <dbReference type="ChEBI" id="CHEBI:60052"/>
    </ligand>
    <ligandPart>
        <name>Fe</name>
        <dbReference type="ChEBI" id="CHEBI:18248"/>
    </ligandPart>
</feature>
<keyword evidence="11 16" id="KW-0408">Iron</keyword>
<evidence type="ECO:0000313" key="23">
    <source>
        <dbReference type="EMBL" id="QQM31115.1"/>
    </source>
</evidence>
<evidence type="ECO:0000256" key="12">
    <source>
        <dbReference type="ARBA" id="ARBA00023014"/>
    </source>
</evidence>
<feature type="binding site" evidence="16">
    <location>
        <position position="639"/>
    </location>
    <ligand>
        <name>[4Fe-4S] cluster</name>
        <dbReference type="ChEBI" id="CHEBI:49883"/>
    </ligand>
</feature>
<dbReference type="GO" id="GO:0051539">
    <property type="term" value="F:4 iron, 4 sulfur cluster binding"/>
    <property type="evidence" value="ECO:0007669"/>
    <property type="project" value="UniProtKB-KW"/>
</dbReference>
<evidence type="ECO:0000256" key="14">
    <source>
        <dbReference type="ARBA" id="ARBA00034078"/>
    </source>
</evidence>
<dbReference type="Gene3D" id="3.50.50.60">
    <property type="entry name" value="FAD/NAD(P)-binding domain"/>
    <property type="match status" value="2"/>
</dbReference>
<dbReference type="Pfam" id="PF07992">
    <property type="entry name" value="Pyr_redox_2"/>
    <property type="match status" value="1"/>
</dbReference>
<dbReference type="Pfam" id="PF03460">
    <property type="entry name" value="NIR_SIR_ferr"/>
    <property type="match status" value="1"/>
</dbReference>
<comment type="similarity">
    <text evidence="3">Belongs to the nitrite and sulfite reductase 4Fe-4S domain family.</text>
</comment>
<dbReference type="GO" id="GO:0020037">
    <property type="term" value="F:heme binding"/>
    <property type="evidence" value="ECO:0007669"/>
    <property type="project" value="InterPro"/>
</dbReference>
<feature type="domain" description="Nitrite/sulphite reductase 4Fe-4S" evidence="18">
    <location>
        <begin position="630"/>
        <end position="771"/>
    </location>
</feature>
<dbReference type="GO" id="GO:0050661">
    <property type="term" value="F:NADP binding"/>
    <property type="evidence" value="ECO:0007669"/>
    <property type="project" value="UniProtKB-UniRule"/>
</dbReference>
<dbReference type="PIRSF" id="PIRSF037149">
    <property type="entry name" value="NirB"/>
    <property type="match status" value="1"/>
</dbReference>
<dbReference type="PRINTS" id="PR00411">
    <property type="entry name" value="PNDRDTASEI"/>
</dbReference>
<dbReference type="InterPro" id="IPR016156">
    <property type="entry name" value="FAD/NAD-linked_Rdtase_dimer_sf"/>
</dbReference>
<evidence type="ECO:0000256" key="4">
    <source>
        <dbReference type="ARBA" id="ARBA00022485"/>
    </source>
</evidence>
<dbReference type="InterPro" id="IPR023753">
    <property type="entry name" value="FAD/NAD-binding_dom"/>
</dbReference>
<dbReference type="InterPro" id="IPR041575">
    <property type="entry name" value="Rubredoxin_C"/>
</dbReference>
<keyword evidence="7" id="KW-0001">2Fe-2S</keyword>
<evidence type="ECO:0000313" key="24">
    <source>
        <dbReference type="Proteomes" id="UP000596083"/>
    </source>
</evidence>
<evidence type="ECO:0000256" key="11">
    <source>
        <dbReference type="ARBA" id="ARBA00023004"/>
    </source>
</evidence>
<evidence type="ECO:0000256" key="7">
    <source>
        <dbReference type="ARBA" id="ARBA00022714"/>
    </source>
</evidence>
<dbReference type="GO" id="GO:0050660">
    <property type="term" value="F:flavin adenine dinucleotide binding"/>
    <property type="evidence" value="ECO:0007669"/>
    <property type="project" value="UniProtKB-UniRule"/>
</dbReference>
<evidence type="ECO:0000256" key="10">
    <source>
        <dbReference type="ARBA" id="ARBA00023002"/>
    </source>
</evidence>
<dbReference type="GO" id="GO:0098809">
    <property type="term" value="F:nitrite reductase activity"/>
    <property type="evidence" value="ECO:0007669"/>
    <property type="project" value="InterPro"/>
</dbReference>
<dbReference type="Gene3D" id="3.30.413.10">
    <property type="entry name" value="Sulfite Reductase Hemoprotein, domain 1"/>
    <property type="match status" value="1"/>
</dbReference>
<dbReference type="SUPFAM" id="SSF51905">
    <property type="entry name" value="FAD/NAD(P)-binding domain"/>
    <property type="match status" value="2"/>
</dbReference>
<dbReference type="CDD" id="cd19943">
    <property type="entry name" value="NirB_Fer2_BFD-like_1"/>
    <property type="match status" value="1"/>
</dbReference>
<dbReference type="InterPro" id="IPR036136">
    <property type="entry name" value="Nit/Sulf_reduc_fer-like_dom_sf"/>
</dbReference>
<protein>
    <submittedName>
        <fullName evidence="23">NAD(P)/FAD-dependent oxidoreductase</fullName>
    </submittedName>
</protein>
<dbReference type="InterPro" id="IPR012744">
    <property type="entry name" value="Nitri_red_NirB"/>
</dbReference>
<keyword evidence="5 16" id="KW-0349">Heme</keyword>
<dbReference type="InterPro" id="IPR052034">
    <property type="entry name" value="NasD-like"/>
</dbReference>
<dbReference type="GO" id="GO:0046872">
    <property type="term" value="F:metal ion binding"/>
    <property type="evidence" value="ECO:0007669"/>
    <property type="project" value="UniProtKB-KW"/>
</dbReference>
<dbReference type="AlphaFoldDB" id="A0A7T7KLW7"/>
<evidence type="ECO:0000256" key="9">
    <source>
        <dbReference type="ARBA" id="ARBA00022827"/>
    </source>
</evidence>
<dbReference type="PROSITE" id="PS00365">
    <property type="entry name" value="NIR_SIR"/>
    <property type="match status" value="1"/>
</dbReference>
<evidence type="ECO:0000256" key="15">
    <source>
        <dbReference type="PIRNR" id="PIRNR037149"/>
    </source>
</evidence>
<comment type="cofactor">
    <cofactor evidence="14">
        <name>[2Fe-2S] cluster</name>
        <dbReference type="ChEBI" id="CHEBI:190135"/>
    </cofactor>
</comment>
<dbReference type="EMBL" id="CP066786">
    <property type="protein sequence ID" value="QQM31115.1"/>
    <property type="molecule type" value="Genomic_DNA"/>
</dbReference>
<dbReference type="UniPathway" id="UPA00653"/>
<feature type="domain" description="NADH-rubredoxin oxidoreductase C-terminal" evidence="22">
    <location>
        <begin position="316"/>
        <end position="382"/>
    </location>
</feature>
<dbReference type="SUPFAM" id="SSF55124">
    <property type="entry name" value="Nitrite/Sulfite reductase N-terminal domain-like"/>
    <property type="match status" value="1"/>
</dbReference>
<comment type="pathway">
    <text evidence="2">Nitrogen metabolism; nitrate reduction (assimilation).</text>
</comment>
<dbReference type="PRINTS" id="PR00368">
    <property type="entry name" value="FADPNR"/>
</dbReference>
<feature type="domain" description="BFD-like [2Fe-2S]-binding" evidence="20">
    <location>
        <begin position="419"/>
        <end position="467"/>
    </location>
</feature>
<gene>
    <name evidence="23" type="ORF">JET14_02735</name>
</gene>
<comment type="cofactor">
    <cofactor evidence="16">
        <name>[4Fe-4S] cluster</name>
        <dbReference type="ChEBI" id="CHEBI:49883"/>
    </cofactor>
    <text evidence="16">Binds 1 [4Fe-4S] cluster per subunit.</text>
</comment>
<dbReference type="InterPro" id="IPR017121">
    <property type="entry name" value="Nitrite_Rdtase_lsu"/>
</dbReference>
<feature type="binding site" evidence="16">
    <location>
        <position position="683"/>
    </location>
    <ligand>
        <name>[4Fe-4S] cluster</name>
        <dbReference type="ChEBI" id="CHEBI:49883"/>
    </ligand>
</feature>
<dbReference type="PRINTS" id="PR00397">
    <property type="entry name" value="SIROHAEM"/>
</dbReference>
<evidence type="ECO:0000256" key="1">
    <source>
        <dbReference type="ARBA" id="ARBA00001974"/>
    </source>
</evidence>
<evidence type="ECO:0000259" key="19">
    <source>
        <dbReference type="Pfam" id="PF03460"/>
    </source>
</evidence>
<dbReference type="InterPro" id="IPR036188">
    <property type="entry name" value="FAD/NAD-bd_sf"/>
</dbReference>
<dbReference type="CDD" id="cd19944">
    <property type="entry name" value="NirB_Fer2_BFD-like_2"/>
    <property type="match status" value="1"/>
</dbReference>
<feature type="region of interest" description="Disordered" evidence="17">
    <location>
        <begin position="795"/>
        <end position="815"/>
    </location>
</feature>
<evidence type="ECO:0000259" key="20">
    <source>
        <dbReference type="Pfam" id="PF04324"/>
    </source>
</evidence>
<evidence type="ECO:0000256" key="17">
    <source>
        <dbReference type="SAM" id="MobiDB-lite"/>
    </source>
</evidence>
<feature type="domain" description="FAD/NAD(P)-binding" evidence="21">
    <location>
        <begin position="4"/>
        <end position="279"/>
    </location>
</feature>
<dbReference type="Proteomes" id="UP000596083">
    <property type="component" value="Chromosome"/>
</dbReference>
<name>A0A7T7KLW7_9HYPH</name>
<feature type="domain" description="Nitrite/Sulfite reductase ferredoxin-like" evidence="19">
    <location>
        <begin position="557"/>
        <end position="620"/>
    </location>
</feature>
<dbReference type="Pfam" id="PF01077">
    <property type="entry name" value="NIR_SIR"/>
    <property type="match status" value="1"/>
</dbReference>
<evidence type="ECO:0000256" key="2">
    <source>
        <dbReference type="ARBA" id="ARBA00005096"/>
    </source>
</evidence>
<dbReference type="GO" id="GO:0042128">
    <property type="term" value="P:nitrate assimilation"/>
    <property type="evidence" value="ECO:0007669"/>
    <property type="project" value="UniProtKB-UniRule"/>
</dbReference>
<evidence type="ECO:0000256" key="3">
    <source>
        <dbReference type="ARBA" id="ARBA00010429"/>
    </source>
</evidence>
<dbReference type="InterPro" id="IPR006067">
    <property type="entry name" value="NO2/SO3_Rdtase_4Fe4S_dom"/>
</dbReference>
<dbReference type="InterPro" id="IPR005117">
    <property type="entry name" value="NiRdtase/SiRdtase_haem-b_fer"/>
</dbReference>
<dbReference type="Pfam" id="PF18267">
    <property type="entry name" value="Rubredoxin_C"/>
    <property type="match status" value="1"/>
</dbReference>
<dbReference type="Pfam" id="PF04324">
    <property type="entry name" value="Fer2_BFD"/>
    <property type="match status" value="2"/>
</dbReference>
<keyword evidence="9 15" id="KW-0274">FAD</keyword>
<comment type="cofactor">
    <cofactor evidence="16">
        <name>siroheme</name>
        <dbReference type="ChEBI" id="CHEBI:60052"/>
    </cofactor>
    <text evidence="16">Binds 1 siroheme per subunit.</text>
</comment>
<reference evidence="23 24" key="1">
    <citation type="submission" date="2020-12" db="EMBL/GenBank/DDBJ databases">
        <authorList>
            <person name="Zheng R.K."/>
            <person name="Sun C.M."/>
        </authorList>
    </citation>
    <scope>NUCLEOTIDE SEQUENCE [LARGE SCALE GENOMIC DNA]</scope>
    <source>
        <strain evidence="23 24">ZRK001</strain>
    </source>
</reference>
<dbReference type="KEGG" id="mlut:JET14_02735"/>
<dbReference type="InterPro" id="IPR045854">
    <property type="entry name" value="NO2/SO3_Rdtase_4Fe4S_sf"/>
</dbReference>
<keyword evidence="13 15" id="KW-0534">Nitrate assimilation</keyword>
<dbReference type="InterPro" id="IPR006066">
    <property type="entry name" value="NO2/SO3_Rdtase_FeS/sirohaem_BS"/>
</dbReference>
<dbReference type="GO" id="GO:0051537">
    <property type="term" value="F:2 iron, 2 sulfur cluster binding"/>
    <property type="evidence" value="ECO:0007669"/>
    <property type="project" value="UniProtKB-KW"/>
</dbReference>
<dbReference type="SUPFAM" id="SSF56014">
    <property type="entry name" value="Nitrite and sulphite reductase 4Fe-4S domain-like"/>
    <property type="match status" value="1"/>
</dbReference>
<evidence type="ECO:0000256" key="5">
    <source>
        <dbReference type="ARBA" id="ARBA00022617"/>
    </source>
</evidence>
<accession>A0A7T7KLW7</accession>
<keyword evidence="4 16" id="KW-0004">4Fe-4S</keyword>
<evidence type="ECO:0000256" key="13">
    <source>
        <dbReference type="ARBA" id="ARBA00023063"/>
    </source>
</evidence>
<dbReference type="InterPro" id="IPR007419">
    <property type="entry name" value="BFD-like_2Fe2S-bd_dom"/>
</dbReference>
<dbReference type="Gene3D" id="3.30.390.30">
    <property type="match status" value="1"/>
</dbReference>
<comment type="cofactor">
    <cofactor evidence="1 15">
        <name>FAD</name>
        <dbReference type="ChEBI" id="CHEBI:57692"/>
    </cofactor>
</comment>
<keyword evidence="12 16" id="KW-0411">Iron-sulfur</keyword>
<evidence type="ECO:0000259" key="22">
    <source>
        <dbReference type="Pfam" id="PF18267"/>
    </source>
</evidence>
<organism evidence="23 24">
    <name type="scientific">Martelella lutilitoris</name>
    <dbReference type="NCBI Taxonomy" id="2583532"/>
    <lineage>
        <taxon>Bacteria</taxon>
        <taxon>Pseudomonadati</taxon>
        <taxon>Pseudomonadota</taxon>
        <taxon>Alphaproteobacteria</taxon>
        <taxon>Hyphomicrobiales</taxon>
        <taxon>Aurantimonadaceae</taxon>
        <taxon>Martelella</taxon>
    </lineage>
</organism>
<proteinExistence type="inferred from homology"/>
<keyword evidence="8 16" id="KW-0479">Metal-binding</keyword>
<evidence type="ECO:0000259" key="18">
    <source>
        <dbReference type="Pfam" id="PF01077"/>
    </source>
</evidence>
<dbReference type="PANTHER" id="PTHR43809">
    <property type="entry name" value="NITRITE REDUCTASE (NADH) LARGE SUBUNIT"/>
    <property type="match status" value="1"/>
</dbReference>
<dbReference type="NCBIfam" id="TIGR02374">
    <property type="entry name" value="nitri_red_nirB"/>
    <property type="match status" value="1"/>
</dbReference>
<dbReference type="PANTHER" id="PTHR43809:SF1">
    <property type="entry name" value="NITRITE REDUCTASE (NADH) LARGE SUBUNIT"/>
    <property type="match status" value="1"/>
</dbReference>
<keyword evidence="6 15" id="KW-0285">Flavoprotein</keyword>